<keyword evidence="2" id="KW-1133">Transmembrane helix</keyword>
<comment type="caution">
    <text evidence="3">The sequence shown here is derived from an EMBL/GenBank/DDBJ whole genome shotgun (WGS) entry which is preliminary data.</text>
</comment>
<keyword evidence="4" id="KW-1185">Reference proteome</keyword>
<dbReference type="InterPro" id="IPR031155">
    <property type="entry name" value="DUR"/>
</dbReference>
<feature type="transmembrane region" description="Helical" evidence="2">
    <location>
        <begin position="106"/>
        <end position="125"/>
    </location>
</feature>
<dbReference type="Proteomes" id="UP001583193">
    <property type="component" value="Unassembled WGS sequence"/>
</dbReference>
<name>A0ABR3YD95_9EURO</name>
<feature type="compositionally biased region" description="Basic and acidic residues" evidence="1">
    <location>
        <begin position="168"/>
        <end position="185"/>
    </location>
</feature>
<dbReference type="PANTHER" id="PTHR46154">
    <property type="match status" value="1"/>
</dbReference>
<evidence type="ECO:0000313" key="3">
    <source>
        <dbReference type="EMBL" id="KAL1886284.1"/>
    </source>
</evidence>
<keyword evidence="2" id="KW-0812">Transmembrane</keyword>
<gene>
    <name evidence="3" type="ORF">Plec18167_000213</name>
</gene>
<dbReference type="EMBL" id="JAVDPF010000001">
    <property type="protein sequence ID" value="KAL1886284.1"/>
    <property type="molecule type" value="Genomic_DNA"/>
</dbReference>
<sequence>MATNFHTHYQPQNFDWRVFLLLNEVKDSDTETDTDGHEATNRIADTQDLDSVQHPYPPEELNRMRRAGIIASIFSVIVGLVTWVVWPLPLYRDYIFTKSFFSGWTVVSEIWLFFCLLVASVYPIVDGRDVLLKAARLAWQSVTGKGKRQSQVEEQKGSNDQSSSSAVEDEKREKVPSGGEDKSKNIDVVSIS</sequence>
<feature type="transmembrane region" description="Helical" evidence="2">
    <location>
        <begin position="67"/>
        <end position="86"/>
    </location>
</feature>
<feature type="region of interest" description="Disordered" evidence="1">
    <location>
        <begin position="145"/>
        <end position="192"/>
    </location>
</feature>
<dbReference type="PANTHER" id="PTHR46154:SF3">
    <property type="entry name" value="DUR32P"/>
    <property type="match status" value="1"/>
</dbReference>
<evidence type="ECO:0000313" key="4">
    <source>
        <dbReference type="Proteomes" id="UP001583193"/>
    </source>
</evidence>
<keyword evidence="2" id="KW-0472">Membrane</keyword>
<evidence type="ECO:0000256" key="1">
    <source>
        <dbReference type="SAM" id="MobiDB-lite"/>
    </source>
</evidence>
<proteinExistence type="predicted"/>
<accession>A0ABR3YD95</accession>
<protein>
    <submittedName>
        <fullName evidence="3">Uncharacterized protein</fullName>
    </submittedName>
</protein>
<reference evidence="3 4" key="1">
    <citation type="journal article" date="2024" name="IMA Fungus">
        <title>IMA Genome - F19 : A genome assembly and annotation guide to empower mycologists, including annotated draft genome sequences of Ceratocystis pirilliformis, Diaporthe australafricana, Fusarium ophioides, Paecilomyces lecythidis, and Sporothrix stenoceras.</title>
        <authorList>
            <person name="Aylward J."/>
            <person name="Wilson A.M."/>
            <person name="Visagie C.M."/>
            <person name="Spraker J."/>
            <person name="Barnes I."/>
            <person name="Buitendag C."/>
            <person name="Ceriani C."/>
            <person name="Del Mar Angel L."/>
            <person name="du Plessis D."/>
            <person name="Fuchs T."/>
            <person name="Gasser K."/>
            <person name="Kramer D."/>
            <person name="Li W."/>
            <person name="Munsamy K."/>
            <person name="Piso A."/>
            <person name="Price J.L."/>
            <person name="Sonnekus B."/>
            <person name="Thomas C."/>
            <person name="van der Nest A."/>
            <person name="van Dijk A."/>
            <person name="van Heerden A."/>
            <person name="van Vuuren N."/>
            <person name="Yilmaz N."/>
            <person name="Duong T.A."/>
            <person name="van der Merwe N.A."/>
            <person name="Wingfield M.J."/>
            <person name="Wingfield B.D."/>
        </authorList>
    </citation>
    <scope>NUCLEOTIDE SEQUENCE [LARGE SCALE GENOMIC DNA]</scope>
    <source>
        <strain evidence="3 4">CMW 18167</strain>
    </source>
</reference>
<organism evidence="3 4">
    <name type="scientific">Paecilomyces lecythidis</name>
    <dbReference type="NCBI Taxonomy" id="3004212"/>
    <lineage>
        <taxon>Eukaryota</taxon>
        <taxon>Fungi</taxon>
        <taxon>Dikarya</taxon>
        <taxon>Ascomycota</taxon>
        <taxon>Pezizomycotina</taxon>
        <taxon>Eurotiomycetes</taxon>
        <taxon>Eurotiomycetidae</taxon>
        <taxon>Eurotiales</taxon>
        <taxon>Thermoascaceae</taxon>
        <taxon>Paecilomyces</taxon>
    </lineage>
</organism>
<evidence type="ECO:0000256" key="2">
    <source>
        <dbReference type="SAM" id="Phobius"/>
    </source>
</evidence>